<dbReference type="GO" id="GO:0032968">
    <property type="term" value="P:positive regulation of transcription elongation by RNA polymerase II"/>
    <property type="evidence" value="ECO:0000318"/>
    <property type="project" value="GO_Central"/>
</dbReference>
<dbReference type="PROSITE" id="PS50011">
    <property type="entry name" value="PROTEIN_KINASE_DOM"/>
    <property type="match status" value="1"/>
</dbReference>
<dbReference type="PaxDb" id="214684-Q5KCR3"/>
<evidence type="ECO:0000256" key="13">
    <source>
        <dbReference type="PROSITE-ProRule" id="PRU10141"/>
    </source>
</evidence>
<dbReference type="InterPro" id="IPR000719">
    <property type="entry name" value="Prot_kinase_dom"/>
</dbReference>
<keyword evidence="10" id="KW-0539">Nucleus</keyword>
<keyword evidence="7 13" id="KW-0547">Nucleotide-binding</keyword>
<dbReference type="SUPFAM" id="SSF56112">
    <property type="entry name" value="Protein kinase-like (PK-like)"/>
    <property type="match status" value="1"/>
</dbReference>
<dbReference type="FunFam" id="3.30.200.20:FF:000477">
    <property type="entry name" value="Cyclin dependent kinase C, putative"/>
    <property type="match status" value="1"/>
</dbReference>
<dbReference type="FunFam" id="1.10.510.10:FF:000624">
    <property type="entry name" value="Mitogen-activated protein kinase"/>
    <property type="match status" value="1"/>
</dbReference>
<evidence type="ECO:0000256" key="10">
    <source>
        <dbReference type="ARBA" id="ARBA00023242"/>
    </source>
</evidence>
<dbReference type="HOGENOM" id="CLU_296468_0_0_1"/>
<dbReference type="InterPro" id="IPR017441">
    <property type="entry name" value="Protein_kinase_ATP_BS"/>
</dbReference>
<evidence type="ECO:0000256" key="7">
    <source>
        <dbReference type="ARBA" id="ARBA00022741"/>
    </source>
</evidence>
<feature type="compositionally biased region" description="Acidic residues" evidence="14">
    <location>
        <begin position="8"/>
        <end position="19"/>
    </location>
</feature>
<evidence type="ECO:0000256" key="9">
    <source>
        <dbReference type="ARBA" id="ARBA00022840"/>
    </source>
</evidence>
<evidence type="ECO:0000256" key="2">
    <source>
        <dbReference type="ARBA" id="ARBA00006485"/>
    </source>
</evidence>
<dbReference type="PANTHER" id="PTHR24056:SF233">
    <property type="entry name" value="CYCLIN-DEPENDENT KINASE 9"/>
    <property type="match status" value="1"/>
</dbReference>
<name>Q5KCR3_CRYD1</name>
<comment type="subcellular location">
    <subcellularLocation>
        <location evidence="1">Nucleus</location>
    </subcellularLocation>
</comment>
<dbReference type="AlphaFoldDB" id="Q5KCR3"/>
<feature type="binding site" evidence="13">
    <location>
        <position position="472"/>
    </location>
    <ligand>
        <name>ATP</name>
        <dbReference type="ChEBI" id="CHEBI:30616"/>
    </ligand>
</feature>
<feature type="compositionally biased region" description="Basic and acidic residues" evidence="14">
    <location>
        <begin position="1006"/>
        <end position="1018"/>
    </location>
</feature>
<dbReference type="InterPro" id="IPR050108">
    <property type="entry name" value="CDK"/>
</dbReference>
<dbReference type="GO" id="GO:0008353">
    <property type="term" value="F:RNA polymerase II CTD heptapeptide repeat kinase activity"/>
    <property type="evidence" value="ECO:0007669"/>
    <property type="project" value="UniProtKB-EC"/>
</dbReference>
<evidence type="ECO:0000259" key="15">
    <source>
        <dbReference type="PROSITE" id="PS50011"/>
    </source>
</evidence>
<dbReference type="Pfam" id="PF00069">
    <property type="entry name" value="Pkinase"/>
    <property type="match status" value="1"/>
</dbReference>
<keyword evidence="17" id="KW-1185">Reference proteome</keyword>
<dbReference type="Gene3D" id="3.30.200.20">
    <property type="entry name" value="Phosphorylase Kinase, domain 1"/>
    <property type="match status" value="1"/>
</dbReference>
<evidence type="ECO:0000256" key="11">
    <source>
        <dbReference type="ARBA" id="ARBA00041018"/>
    </source>
</evidence>
<dbReference type="PROSITE" id="PS00107">
    <property type="entry name" value="PROTEIN_KINASE_ATP"/>
    <property type="match status" value="1"/>
</dbReference>
<dbReference type="eggNOG" id="KOG0600">
    <property type="taxonomic scope" value="Eukaryota"/>
</dbReference>
<dbReference type="InterPro" id="IPR011009">
    <property type="entry name" value="Kinase-like_dom_sf"/>
</dbReference>
<dbReference type="OMA" id="MNRGDNA"/>
<comment type="similarity">
    <text evidence="2">Belongs to the protein kinase superfamily. CMGC Ser/Thr protein kinase family. CDC2/CDKX subfamily.</text>
</comment>
<keyword evidence="9 13" id="KW-0067">ATP-binding</keyword>
<dbReference type="EC" id="2.7.11.22" evidence="4"/>
<accession>Q5KCR3</accession>
<evidence type="ECO:0000313" key="16">
    <source>
        <dbReference type="EMBL" id="AAW45063.1"/>
    </source>
</evidence>
<reference evidence="16 17" key="1">
    <citation type="journal article" date="2005" name="Science">
        <title>The genome of the basidiomycetous yeast and human pathogen Cryptococcus neoformans.</title>
        <authorList>
            <person name="Loftus B.J."/>
            <person name="Fung E."/>
            <person name="Roncaglia P."/>
            <person name="Rowley D."/>
            <person name="Amedeo P."/>
            <person name="Bruno D."/>
            <person name="Vamathevan J."/>
            <person name="Miranda M."/>
            <person name="Anderson I.J."/>
            <person name="Fraser J.A."/>
            <person name="Allen J.E."/>
            <person name="Bosdet I.E."/>
            <person name="Brent M.R."/>
            <person name="Chiu R."/>
            <person name="Doering T.L."/>
            <person name="Donlin M.J."/>
            <person name="D'Souza C.A."/>
            <person name="Fox D.S."/>
            <person name="Grinberg V."/>
            <person name="Fu J."/>
            <person name="Fukushima M."/>
            <person name="Haas B.J."/>
            <person name="Huang J.C."/>
            <person name="Janbon G."/>
            <person name="Jones S.J."/>
            <person name="Koo H.L."/>
            <person name="Krzywinski M.I."/>
            <person name="Kwon-Chung J.K."/>
            <person name="Lengeler K.B."/>
            <person name="Maiti R."/>
            <person name="Marra M.A."/>
            <person name="Marra R.E."/>
            <person name="Mathewson C.A."/>
            <person name="Mitchell T.G."/>
            <person name="Pertea M."/>
            <person name="Riggs F.R."/>
            <person name="Salzberg S.L."/>
            <person name="Schein J.E."/>
            <person name="Shvartsbeyn A."/>
            <person name="Shin H."/>
            <person name="Shumway M."/>
            <person name="Specht C.A."/>
            <person name="Suh B.B."/>
            <person name="Tenney A."/>
            <person name="Utterback T.R."/>
            <person name="Wickes B.L."/>
            <person name="Wortman J.R."/>
            <person name="Wye N.H."/>
            <person name="Kronstad J.W."/>
            <person name="Lodge J.K."/>
            <person name="Heitman J."/>
            <person name="Davis R.W."/>
            <person name="Fraser C.M."/>
            <person name="Hyman R.W."/>
        </authorList>
    </citation>
    <scope>NUCLEOTIDE SEQUENCE [LARGE SCALE GENOMIC DNA]</scope>
    <source>
        <strain evidence="17">JEC21 / ATCC MYA-565</strain>
    </source>
</reference>
<feature type="compositionally biased region" description="Basic and acidic residues" evidence="14">
    <location>
        <begin position="219"/>
        <end position="257"/>
    </location>
</feature>
<sequence length="1030" mass="114448">MRFSSRDEEPEDGEVVEDDAVWKNPLATTKYLKGAPSVSSSQKTSSYKKSRPSFIPSLDPADDDGHRPRRPPPPSLSSPPYQQSRHRSSSHNRKTISYEDEERGSGMQHALPKNPQTRQYPHSTEMREPEQRREDKYAKEPRSPHRREGYYSSRRGDGRDYPPQLDRERYGPARRLESGGDGGYGDRSRDRNMDRGGYRDKDDRRSYGRPSDSSAWGRPPREEYRDRRPEEFARHPTGERYREDSRERFPVDRDTGQRRSCSPVRIRSPERSSDRPLTPVPDNGRTSSPDHGAKNIASSRGHRSSPSHSSNHEDHNGEKGNGPIKLNRNRHRPSLPLKHISTQPPRSPSAPPPPPPPDPSTVPPSPTEPPPPMPGNLSLEQTVPHAPNPRAQMATRPPSPKREEGEIRQETESVVFKFKLWTAEEELKALGKNFGGSSTLMRYNMGTKLGEGTFGVVTKAVENDTKRAVALKKITQHNFRDGAHITTLREIKILKSLQHPNVVPLLNMVISRHDNHSENTFIKNEVFMVFPYMDHDLCGLLSNNDFKVNHSGAKCIMKQLLDGMAYIHSNNIIHRDIKTANILVDKHGQIMIADFGLARPWTDNKKMPPHLATEYTNMVVTRWYRAPELLLGWCNYGPAVDIWSIGCVLGEMYLRRPILPGGGDREQLSMIFAKCGPLNEETWSGWQDLPGFPEAHGFAWDKTPRDTSILEESKSWHMDRGGADLLVKLLSLDPSKRPTASEALDHPWFWVSPKPAETINLDFAASHEMSAWHKQPAAAPVQPPPQKAYQTQQAYQSQQTHHAQQIYQPQQPYVAYQSGYGNQQRGHGGYQQQTANATRHNLAMNPYASSQVGNAQGYNQQPYMQAQGVSNMPPGADAYGGINPYGAPVAYNTASLPPPNMAYNGQSSFNGGGGLTGGGGQQYSLPHQSYLPPGPPPMMHGNVNRPSRPPPPTSSEGRPLAAAPFPLAGGGGGGGGMKTFAPPPPFSLAGGGGGGRGGMPPTMKRPPSDSRRDFGGDHKRQRTEAPLPYD</sequence>
<keyword evidence="6" id="KW-0808">Transferase</keyword>
<dbReference type="InParanoid" id="Q5KCR3"/>
<feature type="compositionally biased region" description="Basic residues" evidence="14">
    <location>
        <begin position="84"/>
        <end position="94"/>
    </location>
</feature>
<dbReference type="PANTHER" id="PTHR24056">
    <property type="entry name" value="CELL DIVISION PROTEIN KINASE"/>
    <property type="match status" value="1"/>
</dbReference>
<evidence type="ECO:0000256" key="1">
    <source>
        <dbReference type="ARBA" id="ARBA00004123"/>
    </source>
</evidence>
<keyword evidence="8 16" id="KW-0418">Kinase</keyword>
<evidence type="ECO:0000256" key="14">
    <source>
        <dbReference type="SAM" id="MobiDB-lite"/>
    </source>
</evidence>
<gene>
    <name evidence="16" type="ordered locus">CNH01970</name>
</gene>
<protein>
    <recommendedName>
        <fullName evidence="11">Serine/threonine-protein kinase BUR1</fullName>
        <ecNumber evidence="4">2.7.11.22</ecNumber>
        <ecNumber evidence="3">2.7.11.23</ecNumber>
    </recommendedName>
    <alternativeName>
        <fullName evidence="12">Serine/threonine-protein kinase bur1</fullName>
    </alternativeName>
</protein>
<dbReference type="InterPro" id="IPR008271">
    <property type="entry name" value="Ser/Thr_kinase_AS"/>
</dbReference>
<dbReference type="PROSITE" id="PS00108">
    <property type="entry name" value="PROTEIN_KINASE_ST"/>
    <property type="match status" value="1"/>
</dbReference>
<dbReference type="Proteomes" id="UP000002149">
    <property type="component" value="Chromosome 8"/>
</dbReference>
<dbReference type="SMART" id="SM00220">
    <property type="entry name" value="S_TKc"/>
    <property type="match status" value="1"/>
</dbReference>
<dbReference type="GeneID" id="3259062"/>
<feature type="region of interest" description="Disordered" evidence="14">
    <location>
        <begin position="1"/>
        <end position="409"/>
    </location>
</feature>
<dbReference type="KEGG" id="cne:CNH01970"/>
<evidence type="ECO:0000256" key="5">
    <source>
        <dbReference type="ARBA" id="ARBA00022527"/>
    </source>
</evidence>
<feature type="domain" description="Protein kinase" evidence="15">
    <location>
        <begin position="443"/>
        <end position="749"/>
    </location>
</feature>
<proteinExistence type="inferred from homology"/>
<dbReference type="STRING" id="214684.Q5KCR3"/>
<feature type="compositionally biased region" description="Basic and acidic residues" evidence="14">
    <location>
        <begin position="124"/>
        <end position="206"/>
    </location>
</feature>
<dbReference type="GO" id="GO:0004693">
    <property type="term" value="F:cyclin-dependent protein serine/threonine kinase activity"/>
    <property type="evidence" value="ECO:0000318"/>
    <property type="project" value="GO_Central"/>
</dbReference>
<keyword evidence="5" id="KW-0723">Serine/threonine-protein kinase</keyword>
<feature type="compositionally biased region" description="Basic and acidic residues" evidence="14">
    <location>
        <begin position="400"/>
        <end position="409"/>
    </location>
</feature>
<feature type="compositionally biased region" description="Gly residues" evidence="14">
    <location>
        <begin position="910"/>
        <end position="921"/>
    </location>
</feature>
<evidence type="ECO:0000256" key="8">
    <source>
        <dbReference type="ARBA" id="ARBA00022777"/>
    </source>
</evidence>
<dbReference type="CDD" id="cd07866">
    <property type="entry name" value="STKc_BUR1"/>
    <property type="match status" value="1"/>
</dbReference>
<evidence type="ECO:0000256" key="6">
    <source>
        <dbReference type="ARBA" id="ARBA00022679"/>
    </source>
</evidence>
<feature type="compositionally biased region" description="Pro residues" evidence="14">
    <location>
        <begin position="345"/>
        <end position="374"/>
    </location>
</feature>
<organism evidence="16 17">
    <name type="scientific">Cryptococcus deneoformans (strain JEC21 / ATCC MYA-565)</name>
    <name type="common">Cryptococcus neoformans var. neoformans serotype D</name>
    <dbReference type="NCBI Taxonomy" id="214684"/>
    <lineage>
        <taxon>Eukaryota</taxon>
        <taxon>Fungi</taxon>
        <taxon>Dikarya</taxon>
        <taxon>Basidiomycota</taxon>
        <taxon>Agaricomycotina</taxon>
        <taxon>Tremellomycetes</taxon>
        <taxon>Tremellales</taxon>
        <taxon>Cryptococcaceae</taxon>
        <taxon>Cryptococcus</taxon>
        <taxon>Cryptococcus neoformans species complex</taxon>
    </lineage>
</organism>
<evidence type="ECO:0000256" key="4">
    <source>
        <dbReference type="ARBA" id="ARBA00012425"/>
    </source>
</evidence>
<evidence type="ECO:0000256" key="12">
    <source>
        <dbReference type="ARBA" id="ARBA00073250"/>
    </source>
</evidence>
<feature type="region of interest" description="Disordered" evidence="14">
    <location>
        <begin position="902"/>
        <end position="1030"/>
    </location>
</feature>
<dbReference type="GO" id="GO:0005524">
    <property type="term" value="F:ATP binding"/>
    <property type="evidence" value="ECO:0007669"/>
    <property type="project" value="UniProtKB-UniRule"/>
</dbReference>
<evidence type="ECO:0000313" key="17">
    <source>
        <dbReference type="Proteomes" id="UP000002149"/>
    </source>
</evidence>
<dbReference type="Gene3D" id="1.10.510.10">
    <property type="entry name" value="Transferase(Phosphotransferase) domain 1"/>
    <property type="match status" value="1"/>
</dbReference>
<dbReference type="EC" id="2.7.11.23" evidence="3"/>
<dbReference type="VEuPathDB" id="FungiDB:CNH01970"/>
<dbReference type="RefSeq" id="XP_024513354.1">
    <property type="nucleotide sequence ID" value="XM_024657681.1"/>
</dbReference>
<dbReference type="GO" id="GO:0005634">
    <property type="term" value="C:nucleus"/>
    <property type="evidence" value="ECO:0000318"/>
    <property type="project" value="GO_Central"/>
</dbReference>
<dbReference type="OrthoDB" id="28397at2759"/>
<feature type="compositionally biased region" description="Gly residues" evidence="14">
    <location>
        <begin position="989"/>
        <end position="998"/>
    </location>
</feature>
<feature type="compositionally biased region" description="Gly residues" evidence="14">
    <location>
        <begin position="968"/>
        <end position="977"/>
    </location>
</feature>
<evidence type="ECO:0000256" key="3">
    <source>
        <dbReference type="ARBA" id="ARBA00012409"/>
    </source>
</evidence>
<dbReference type="EMBL" id="AE017348">
    <property type="protein sequence ID" value="AAW45063.1"/>
    <property type="molecule type" value="Genomic_DNA"/>
</dbReference>